<dbReference type="HOGENOM" id="CLU_836190_0_0_4"/>
<sequence length="332" mass="35251">MNFGNNGVNSINQGIGSVFRVLASAPMYKQQAADAAELNAARVFAQQSAGQKYGAEAEGLRMTNDNRRNIEEIITQMPDLTDAARKMYRQFGIGGDNNAERMAKATGQFQQQQAITDIQGGVDPTRTGQAYAAVSGKLPFEAVGSTGRNINGLTGLGGVLDPTVAKLYDRKIGSEIGENNAQAGAAGASAGLSNERRKEIQMGDVKPGTDEFGNPILFRAGTNGKVNVLDDLAPYRKSGSSDAALQKARGRVAEQVYKDKGVEPENRAAEIEARMAMINPPKEGAKSTNAPAAEPTMDAATLEMAGRIRAGFESGRISRDDARKQLIELGIK</sequence>
<dbReference type="STRING" id="204773.HEAR2268"/>
<keyword evidence="2" id="KW-1185">Reference proteome</keyword>
<dbReference type="AlphaFoldDB" id="A4G7B4"/>
<dbReference type="EMBL" id="CU207211">
    <property type="protein sequence ID" value="CAL62401.1"/>
    <property type="molecule type" value="Genomic_DNA"/>
</dbReference>
<name>A4G7B4_HERAR</name>
<gene>
    <name evidence="1" type="ordered locus">HEAR2268</name>
</gene>
<protein>
    <submittedName>
        <fullName evidence="1">Uncharacterized protein</fullName>
    </submittedName>
</protein>
<dbReference type="eggNOG" id="ENOG50316E6">
    <property type="taxonomic scope" value="Bacteria"/>
</dbReference>
<evidence type="ECO:0000313" key="2">
    <source>
        <dbReference type="Proteomes" id="UP000006697"/>
    </source>
</evidence>
<organism evidence="1 2">
    <name type="scientific">Herminiimonas arsenicoxydans</name>
    <dbReference type="NCBI Taxonomy" id="204773"/>
    <lineage>
        <taxon>Bacteria</taxon>
        <taxon>Pseudomonadati</taxon>
        <taxon>Pseudomonadota</taxon>
        <taxon>Betaproteobacteria</taxon>
        <taxon>Burkholderiales</taxon>
        <taxon>Oxalobacteraceae</taxon>
        <taxon>Herminiimonas</taxon>
    </lineage>
</organism>
<proteinExistence type="predicted"/>
<reference evidence="1 2" key="1">
    <citation type="journal article" date="2007" name="PLoS Genet.">
        <title>A tale of two oxidation states: bacterial colonization of arsenic-rich environments.</title>
        <authorList>
            <person name="Muller D."/>
            <person name="Medigue C."/>
            <person name="Koechler S."/>
            <person name="Barbe V."/>
            <person name="Barakat M."/>
            <person name="Talla E."/>
            <person name="Bonnefoy V."/>
            <person name="Krin E."/>
            <person name="Arsene-Ploetze F."/>
            <person name="Carapito C."/>
            <person name="Chandler M."/>
            <person name="Cournoyer B."/>
            <person name="Cruveiller S."/>
            <person name="Dossat C."/>
            <person name="Duval S."/>
            <person name="Heymann M."/>
            <person name="Leize E."/>
            <person name="Lieutaud A."/>
            <person name="Lievremont D."/>
            <person name="Makita Y."/>
            <person name="Mangenot S."/>
            <person name="Nitschke W."/>
            <person name="Ortet P."/>
            <person name="Perdrial N."/>
            <person name="Schoepp B."/>
            <person name="Siguier N."/>
            <person name="Simeonova D.D."/>
            <person name="Rouy Z."/>
            <person name="Segurens B."/>
            <person name="Turlin E."/>
            <person name="Vallenet D."/>
            <person name="Van Dorsselaer A."/>
            <person name="Weiss S."/>
            <person name="Weissenbach J."/>
            <person name="Lett M.C."/>
            <person name="Danchin A."/>
            <person name="Bertin P.N."/>
        </authorList>
    </citation>
    <scope>NUCLEOTIDE SEQUENCE [LARGE SCALE GENOMIC DNA]</scope>
    <source>
        <strain evidence="2">ULPAs1</strain>
    </source>
</reference>
<dbReference type="KEGG" id="har:HEAR2268"/>
<evidence type="ECO:0000313" key="1">
    <source>
        <dbReference type="EMBL" id="CAL62401.1"/>
    </source>
</evidence>
<accession>A4G7B4</accession>
<dbReference type="Proteomes" id="UP000006697">
    <property type="component" value="Chromosome"/>
</dbReference>